<keyword evidence="1" id="KW-0812">Transmembrane</keyword>
<feature type="transmembrane region" description="Helical" evidence="1">
    <location>
        <begin position="142"/>
        <end position="170"/>
    </location>
</feature>
<evidence type="ECO:0000256" key="1">
    <source>
        <dbReference type="SAM" id="Phobius"/>
    </source>
</evidence>
<protein>
    <submittedName>
        <fullName evidence="2">Uncharacterized protein</fullName>
    </submittedName>
</protein>
<sequence length="476" mass="53325">MFHLLGDPIDTLRNLLVTLSDCQRSAELWKGVLDGREEWKDEWKSLTLITATFSEFERDQQVRHILQDALQGAEVKSEDLKEIIHDTRQSLAADRSTKSLPVFFAQLFFIASVGIAVFRTASAAHTAALNTTIFINVEAHSIAFSALYFWLIPAVIFGAVIGVSQTAAAIPCDLRRFQKDLGESLQLPVRCLDELKTRQYHGGIYTWRPAKYQHDKHVSQNLPLPSLPSNSRLHHTILATAVVAIAVITGMTISALVPPDGLSCRHIGQLAVLACWLLSFLLNPLLNRLLPLNSNNDLLFSLTLAKNILATLTCIADVILIQIGFLNRCACYTQWGRTGLALPQRPDIDAILRERIHTWYLGITVVGIAVQLVLVPGYVLWRYWDGVRVFVQKDDGRSNLPAWAWGLISRVRKLQALVRRVRMSFRRRRRLLRRKTRMIGAQVLEGRDAGNVGGVLETGLQNAAKLNATHVDNVQD</sequence>
<feature type="transmembrane region" description="Helical" evidence="1">
    <location>
        <begin position="359"/>
        <end position="381"/>
    </location>
</feature>
<name>A0AA43QFE7_9LECA</name>
<feature type="transmembrane region" description="Helical" evidence="1">
    <location>
        <begin position="267"/>
        <end position="286"/>
    </location>
</feature>
<dbReference type="Proteomes" id="UP001161017">
    <property type="component" value="Unassembled WGS sequence"/>
</dbReference>
<feature type="transmembrane region" description="Helical" evidence="1">
    <location>
        <begin position="100"/>
        <end position="122"/>
    </location>
</feature>
<reference evidence="2" key="1">
    <citation type="journal article" date="2023" name="Genome Biol. Evol.">
        <title>First Whole Genome Sequence and Flow Cytometry Genome Size Data for the Lichen-Forming Fungus Ramalina farinacea (Ascomycota).</title>
        <authorList>
            <person name="Llewellyn T."/>
            <person name="Mian S."/>
            <person name="Hill R."/>
            <person name="Leitch I.J."/>
            <person name="Gaya E."/>
        </authorList>
    </citation>
    <scope>NUCLEOTIDE SEQUENCE</scope>
    <source>
        <strain evidence="2">LIQ254RAFAR</strain>
    </source>
</reference>
<accession>A0AA43QFE7</accession>
<dbReference type="AlphaFoldDB" id="A0AA43QFE7"/>
<proteinExistence type="predicted"/>
<dbReference type="EMBL" id="JAPUFD010000001">
    <property type="protein sequence ID" value="MDI1485562.1"/>
    <property type="molecule type" value="Genomic_DNA"/>
</dbReference>
<comment type="caution">
    <text evidence="2">The sequence shown here is derived from an EMBL/GenBank/DDBJ whole genome shotgun (WGS) entry which is preliminary data.</text>
</comment>
<feature type="transmembrane region" description="Helical" evidence="1">
    <location>
        <begin position="298"/>
        <end position="325"/>
    </location>
</feature>
<feature type="transmembrane region" description="Helical" evidence="1">
    <location>
        <begin position="236"/>
        <end position="255"/>
    </location>
</feature>
<keyword evidence="1" id="KW-0472">Membrane</keyword>
<gene>
    <name evidence="2" type="ORF">OHK93_000700</name>
</gene>
<keyword evidence="1" id="KW-1133">Transmembrane helix</keyword>
<evidence type="ECO:0000313" key="2">
    <source>
        <dbReference type="EMBL" id="MDI1485562.1"/>
    </source>
</evidence>
<organism evidence="2 3">
    <name type="scientific">Ramalina farinacea</name>
    <dbReference type="NCBI Taxonomy" id="258253"/>
    <lineage>
        <taxon>Eukaryota</taxon>
        <taxon>Fungi</taxon>
        <taxon>Dikarya</taxon>
        <taxon>Ascomycota</taxon>
        <taxon>Pezizomycotina</taxon>
        <taxon>Lecanoromycetes</taxon>
        <taxon>OSLEUM clade</taxon>
        <taxon>Lecanoromycetidae</taxon>
        <taxon>Lecanorales</taxon>
        <taxon>Lecanorineae</taxon>
        <taxon>Ramalinaceae</taxon>
        <taxon>Ramalina</taxon>
    </lineage>
</organism>
<evidence type="ECO:0000313" key="3">
    <source>
        <dbReference type="Proteomes" id="UP001161017"/>
    </source>
</evidence>
<keyword evidence="3" id="KW-1185">Reference proteome</keyword>